<sequence length="133" mass="15167">MELSPEFLVGLTKRLVYYPGVSYYRHEVGIPYRHVANIDELTDEELGEHFKMVAQSTRILRQVFKPDGFNIGINLGRIAGAGIDKHIHTHIVPRWAGDTNFMPVIADTRVINEALGETYQKLRGKFQAWEASK</sequence>
<dbReference type="GO" id="GO:0003824">
    <property type="term" value="F:catalytic activity"/>
    <property type="evidence" value="ECO:0007669"/>
    <property type="project" value="InterPro"/>
</dbReference>
<accession>X1RML4</accession>
<organism evidence="3">
    <name type="scientific">marine sediment metagenome</name>
    <dbReference type="NCBI Taxonomy" id="412755"/>
    <lineage>
        <taxon>unclassified sequences</taxon>
        <taxon>metagenomes</taxon>
        <taxon>ecological metagenomes</taxon>
    </lineage>
</organism>
<dbReference type="InterPro" id="IPR011146">
    <property type="entry name" value="HIT-like"/>
</dbReference>
<dbReference type="Pfam" id="PF01230">
    <property type="entry name" value="HIT"/>
    <property type="match status" value="1"/>
</dbReference>
<proteinExistence type="predicted"/>
<protein>
    <recommendedName>
        <fullName evidence="2">HIT domain-containing protein</fullName>
    </recommendedName>
</protein>
<evidence type="ECO:0000256" key="1">
    <source>
        <dbReference type="ARBA" id="ARBA00022741"/>
    </source>
</evidence>
<keyword evidence="1" id="KW-0547">Nucleotide-binding</keyword>
<dbReference type="PANTHER" id="PTHR42997">
    <property type="entry name" value="HIT FAMILY HYDROLASE"/>
    <property type="match status" value="1"/>
</dbReference>
<feature type="domain" description="HIT" evidence="2">
    <location>
        <begin position="26"/>
        <end position="101"/>
    </location>
</feature>
<dbReference type="SUPFAM" id="SSF54197">
    <property type="entry name" value="HIT-like"/>
    <property type="match status" value="1"/>
</dbReference>
<dbReference type="PROSITE" id="PS51084">
    <property type="entry name" value="HIT_2"/>
    <property type="match status" value="1"/>
</dbReference>
<dbReference type="AlphaFoldDB" id="X1RML4"/>
<dbReference type="EMBL" id="BARV01040746">
    <property type="protein sequence ID" value="GAI56779.1"/>
    <property type="molecule type" value="Genomic_DNA"/>
</dbReference>
<dbReference type="Gene3D" id="3.30.428.10">
    <property type="entry name" value="HIT-like"/>
    <property type="match status" value="1"/>
</dbReference>
<dbReference type="InterPro" id="IPR039383">
    <property type="entry name" value="FHIT"/>
</dbReference>
<dbReference type="GO" id="GO:0000166">
    <property type="term" value="F:nucleotide binding"/>
    <property type="evidence" value="ECO:0007669"/>
    <property type="project" value="UniProtKB-KW"/>
</dbReference>
<evidence type="ECO:0000313" key="3">
    <source>
        <dbReference type="EMBL" id="GAI56779.1"/>
    </source>
</evidence>
<gene>
    <name evidence="3" type="ORF">S06H3_61968</name>
</gene>
<dbReference type="InterPro" id="IPR052908">
    <property type="entry name" value="AP-4-A_phosphorylase"/>
</dbReference>
<evidence type="ECO:0000259" key="2">
    <source>
        <dbReference type="PROSITE" id="PS51084"/>
    </source>
</evidence>
<name>X1RML4_9ZZZZ</name>
<dbReference type="PANTHER" id="PTHR42997:SF1">
    <property type="entry name" value="AP-4-A PHOSPHORYLASE"/>
    <property type="match status" value="1"/>
</dbReference>
<reference evidence="3" key="1">
    <citation type="journal article" date="2014" name="Front. Microbiol.">
        <title>High frequency of phylogenetically diverse reductive dehalogenase-homologous genes in deep subseafloor sedimentary metagenomes.</title>
        <authorList>
            <person name="Kawai M."/>
            <person name="Futagami T."/>
            <person name="Toyoda A."/>
            <person name="Takaki Y."/>
            <person name="Nishi S."/>
            <person name="Hori S."/>
            <person name="Arai W."/>
            <person name="Tsubouchi T."/>
            <person name="Morono Y."/>
            <person name="Uchiyama I."/>
            <person name="Ito T."/>
            <person name="Fujiyama A."/>
            <person name="Inagaki F."/>
            <person name="Takami H."/>
        </authorList>
    </citation>
    <scope>NUCLEOTIDE SEQUENCE</scope>
    <source>
        <strain evidence="3">Expedition CK06-06</strain>
    </source>
</reference>
<dbReference type="CDD" id="cd01275">
    <property type="entry name" value="FHIT"/>
    <property type="match status" value="1"/>
</dbReference>
<comment type="caution">
    <text evidence="3">The sequence shown here is derived from an EMBL/GenBank/DDBJ whole genome shotgun (WGS) entry which is preliminary data.</text>
</comment>
<dbReference type="InterPro" id="IPR036265">
    <property type="entry name" value="HIT-like_sf"/>
</dbReference>